<dbReference type="PANTHER" id="PTHR10039:SF15">
    <property type="entry name" value="NACHT DOMAIN-CONTAINING PROTEIN"/>
    <property type="match status" value="1"/>
</dbReference>
<dbReference type="EMBL" id="NESQ01000004">
    <property type="protein sequence ID" value="PUU84124.1"/>
    <property type="molecule type" value="Genomic_DNA"/>
</dbReference>
<keyword evidence="4" id="KW-1185">Reference proteome</keyword>
<dbReference type="Pfam" id="PF24883">
    <property type="entry name" value="NPHP3_N"/>
    <property type="match status" value="1"/>
</dbReference>
<dbReference type="PROSITE" id="PS50003">
    <property type="entry name" value="PH_DOMAIN"/>
    <property type="match status" value="1"/>
</dbReference>
<sequence length="103" mass="11502">MSGCNPSIFSNNNRSFNVTQNSNNTTYNFTASGDEESRILSWISPLESWKRHSDVARARAEGVGEWVLKSNEFQAWRQDGNNGSVGRVMFCHGVPGAGKTFIW</sequence>
<dbReference type="OrthoDB" id="1577640at2759"/>
<reference evidence="3 4" key="1">
    <citation type="submission" date="2017-04" db="EMBL/GenBank/DDBJ databases">
        <title>Draft genome sequence of Tuber borchii Vittad., a whitish edible truffle.</title>
        <authorList>
            <consortium name="DOE Joint Genome Institute"/>
            <person name="Murat C."/>
            <person name="Kuo A."/>
            <person name="Barry K.W."/>
            <person name="Clum A."/>
            <person name="Dockter R.B."/>
            <person name="Fauchery L."/>
            <person name="Iotti M."/>
            <person name="Kohler A."/>
            <person name="Labutti K."/>
            <person name="Lindquist E.A."/>
            <person name="Lipzen A."/>
            <person name="Ohm R.A."/>
            <person name="Wang M."/>
            <person name="Grigoriev I.V."/>
            <person name="Zambonelli A."/>
            <person name="Martin F.M."/>
        </authorList>
    </citation>
    <scope>NUCLEOTIDE SEQUENCE [LARGE SCALE GENOMIC DNA]</scope>
    <source>
        <strain evidence="3 4">Tbo3840</strain>
    </source>
</reference>
<accession>A0A2T7A8S0</accession>
<dbReference type="Proteomes" id="UP000244722">
    <property type="component" value="Unassembled WGS sequence"/>
</dbReference>
<dbReference type="InterPro" id="IPR001849">
    <property type="entry name" value="PH_domain"/>
</dbReference>
<dbReference type="PANTHER" id="PTHR10039">
    <property type="entry name" value="AMELOGENIN"/>
    <property type="match status" value="1"/>
</dbReference>
<organism evidence="3 4">
    <name type="scientific">Tuber borchii</name>
    <name type="common">White truffle</name>
    <dbReference type="NCBI Taxonomy" id="42251"/>
    <lineage>
        <taxon>Eukaryota</taxon>
        <taxon>Fungi</taxon>
        <taxon>Dikarya</taxon>
        <taxon>Ascomycota</taxon>
        <taxon>Pezizomycotina</taxon>
        <taxon>Pezizomycetes</taxon>
        <taxon>Pezizales</taxon>
        <taxon>Tuberaceae</taxon>
        <taxon>Tuber</taxon>
    </lineage>
</organism>
<evidence type="ECO:0000256" key="1">
    <source>
        <dbReference type="ARBA" id="ARBA00022737"/>
    </source>
</evidence>
<name>A0A2T7A8S0_TUBBO</name>
<evidence type="ECO:0000313" key="3">
    <source>
        <dbReference type="EMBL" id="PUU84124.1"/>
    </source>
</evidence>
<protein>
    <recommendedName>
        <fullName evidence="2">PH domain-containing protein</fullName>
    </recommendedName>
</protein>
<feature type="domain" description="PH" evidence="2">
    <location>
        <begin position="1"/>
        <end position="51"/>
    </location>
</feature>
<keyword evidence="1" id="KW-0677">Repeat</keyword>
<proteinExistence type="predicted"/>
<evidence type="ECO:0000313" key="4">
    <source>
        <dbReference type="Proteomes" id="UP000244722"/>
    </source>
</evidence>
<dbReference type="InterPro" id="IPR056884">
    <property type="entry name" value="NPHP3-like_N"/>
</dbReference>
<gene>
    <name evidence="3" type="ORF">B9Z19DRAFT_1071103</name>
</gene>
<comment type="caution">
    <text evidence="3">The sequence shown here is derived from an EMBL/GenBank/DDBJ whole genome shotgun (WGS) entry which is preliminary data.</text>
</comment>
<dbReference type="AlphaFoldDB" id="A0A2T7A8S0"/>
<evidence type="ECO:0000259" key="2">
    <source>
        <dbReference type="PROSITE" id="PS50003"/>
    </source>
</evidence>